<sequence>MTIILGLDPGSVNMGYGIIEKTGSKLKYITSGVISVKGSDINSRLPIIYAQLQEVIKTYQPEHMVVEQVFIATNPQAAIKLGMARGIAILAGSLGGATIFELSARQAKKFVTGIGSAKKEQVNHMVCRILHLTSKPKLDASDALALAISHAHTLNSRVMLQKQQEQQELFDQRTQQRLINSSLNFDSLARAFAQQGEGGETAQVLANLTQQTHLSTEKETTIPVNRVQSQVSKIQAEFVNIKINSGRFKVKSGKASNRAKLEAKIKNLLEQKHKKT</sequence>
<comment type="subunit">
    <text evidence="13">Homodimer which binds Holliday junction (HJ) DNA. The HJ becomes 2-fold symmetrical on binding to RuvC with unstacked arms; it has a different conformation from HJ DNA in complex with RuvA. In the full resolvosome a probable DNA-RuvA(4)-RuvB(12)-RuvC(2) complex forms which resolves the HJ.</text>
</comment>
<keyword evidence="3 13" id="KW-0540">Nuclease</keyword>
<dbReference type="GO" id="GO:0000287">
    <property type="term" value="F:magnesium ion binding"/>
    <property type="evidence" value="ECO:0007669"/>
    <property type="project" value="UniProtKB-UniRule"/>
</dbReference>
<comment type="cofactor">
    <cofactor evidence="13">
        <name>Mg(2+)</name>
        <dbReference type="ChEBI" id="CHEBI:18420"/>
    </cofactor>
    <text evidence="13">Binds 2 Mg(2+) ion per subunit.</text>
</comment>
<reference evidence="15 16" key="1">
    <citation type="submission" date="2017-08" db="EMBL/GenBank/DDBJ databases">
        <title>Reclassification of Bisgaard taxon 37 and 44.</title>
        <authorList>
            <person name="Christensen H."/>
        </authorList>
    </citation>
    <scope>NUCLEOTIDE SEQUENCE [LARGE SCALE GENOMIC DNA]</scope>
    <source>
        <strain evidence="15 16">EEAB3T1</strain>
    </source>
</reference>
<keyword evidence="7 13" id="KW-0378">Hydrolase</keyword>
<dbReference type="Proteomes" id="UP000265964">
    <property type="component" value="Unassembled WGS sequence"/>
</dbReference>
<dbReference type="Pfam" id="PF02075">
    <property type="entry name" value="RuvC"/>
    <property type="match status" value="1"/>
</dbReference>
<dbReference type="GO" id="GO:0008821">
    <property type="term" value="F:crossover junction DNA endonuclease activity"/>
    <property type="evidence" value="ECO:0007669"/>
    <property type="project" value="UniProtKB-UniRule"/>
</dbReference>
<feature type="binding site" evidence="13">
    <location>
        <position position="139"/>
    </location>
    <ligand>
        <name>Mg(2+)</name>
        <dbReference type="ChEBI" id="CHEBI:18420"/>
        <label>1</label>
    </ligand>
</feature>
<keyword evidence="10 13" id="KW-0233">DNA recombination</keyword>
<evidence type="ECO:0000256" key="11">
    <source>
        <dbReference type="ARBA" id="ARBA00023204"/>
    </source>
</evidence>
<dbReference type="InterPro" id="IPR036397">
    <property type="entry name" value="RNaseH_sf"/>
</dbReference>
<evidence type="ECO:0000313" key="16">
    <source>
        <dbReference type="Proteomes" id="UP000265964"/>
    </source>
</evidence>
<dbReference type="EC" id="3.1.21.10" evidence="13 14"/>
<evidence type="ECO:0000256" key="14">
    <source>
        <dbReference type="NCBIfam" id="TIGR00228"/>
    </source>
</evidence>
<dbReference type="NCBIfam" id="TIGR00228">
    <property type="entry name" value="ruvC"/>
    <property type="match status" value="1"/>
</dbReference>
<evidence type="ECO:0000256" key="6">
    <source>
        <dbReference type="ARBA" id="ARBA00022763"/>
    </source>
</evidence>
<feature type="active site" evidence="13">
    <location>
        <position position="8"/>
    </location>
</feature>
<dbReference type="FunFam" id="3.30.420.10:FF:000002">
    <property type="entry name" value="Crossover junction endodeoxyribonuclease RuvC"/>
    <property type="match status" value="1"/>
</dbReference>
<dbReference type="PANTHER" id="PTHR30194:SF3">
    <property type="entry name" value="CROSSOVER JUNCTION ENDODEOXYRIBONUCLEASE RUVC"/>
    <property type="match status" value="1"/>
</dbReference>
<evidence type="ECO:0000256" key="5">
    <source>
        <dbReference type="ARBA" id="ARBA00022759"/>
    </source>
</evidence>
<evidence type="ECO:0000256" key="3">
    <source>
        <dbReference type="ARBA" id="ARBA00022722"/>
    </source>
</evidence>
<evidence type="ECO:0000256" key="1">
    <source>
        <dbReference type="ARBA" id="ARBA00009518"/>
    </source>
</evidence>
<dbReference type="GO" id="GO:0048476">
    <property type="term" value="C:Holliday junction resolvase complex"/>
    <property type="evidence" value="ECO:0007669"/>
    <property type="project" value="UniProtKB-UniRule"/>
</dbReference>
<organism evidence="15 16">
    <name type="scientific">Psittacicella gerlachiana</name>
    <dbReference type="NCBI Taxonomy" id="2028574"/>
    <lineage>
        <taxon>Bacteria</taxon>
        <taxon>Pseudomonadati</taxon>
        <taxon>Pseudomonadota</taxon>
        <taxon>Gammaproteobacteria</taxon>
        <taxon>Pasteurellales</taxon>
        <taxon>Psittacicellaceae</taxon>
        <taxon>Psittacicella</taxon>
    </lineage>
</organism>
<dbReference type="PRINTS" id="PR00696">
    <property type="entry name" value="RSOLVASERUVC"/>
</dbReference>
<comment type="subcellular location">
    <subcellularLocation>
        <location evidence="13">Cytoplasm</location>
    </subcellularLocation>
</comment>
<dbReference type="GO" id="GO:0003677">
    <property type="term" value="F:DNA binding"/>
    <property type="evidence" value="ECO:0007669"/>
    <property type="project" value="UniProtKB-KW"/>
</dbReference>
<keyword evidence="4 13" id="KW-0479">Metal-binding</keyword>
<evidence type="ECO:0000256" key="9">
    <source>
        <dbReference type="ARBA" id="ARBA00023125"/>
    </source>
</evidence>
<dbReference type="InterPro" id="IPR020563">
    <property type="entry name" value="X-over_junc_endoDNase_Mg_BS"/>
</dbReference>
<keyword evidence="6 13" id="KW-0227">DNA damage</keyword>
<comment type="similarity">
    <text evidence="1 13">Belongs to the RuvC family.</text>
</comment>
<evidence type="ECO:0000256" key="8">
    <source>
        <dbReference type="ARBA" id="ARBA00022842"/>
    </source>
</evidence>
<dbReference type="InterPro" id="IPR002176">
    <property type="entry name" value="X-over_junc_endoDNase_RuvC"/>
</dbReference>
<comment type="caution">
    <text evidence="15">The sequence shown here is derived from an EMBL/GenBank/DDBJ whole genome shotgun (WGS) entry which is preliminary data.</text>
</comment>
<dbReference type="GO" id="GO:0005737">
    <property type="term" value="C:cytoplasm"/>
    <property type="evidence" value="ECO:0007669"/>
    <property type="project" value="UniProtKB-SubCell"/>
</dbReference>
<gene>
    <name evidence="13" type="primary">ruvC</name>
    <name evidence="15" type="ORF">CKF59_01245</name>
</gene>
<dbReference type="Gene3D" id="3.30.420.10">
    <property type="entry name" value="Ribonuclease H-like superfamily/Ribonuclease H"/>
    <property type="match status" value="1"/>
</dbReference>
<feature type="active site" evidence="13">
    <location>
        <position position="67"/>
    </location>
</feature>
<dbReference type="EMBL" id="NRJF01000030">
    <property type="protein sequence ID" value="RIY37884.1"/>
    <property type="molecule type" value="Genomic_DNA"/>
</dbReference>
<dbReference type="PANTHER" id="PTHR30194">
    <property type="entry name" value="CROSSOVER JUNCTION ENDODEOXYRIBONUCLEASE RUVC"/>
    <property type="match status" value="1"/>
</dbReference>
<comment type="catalytic activity">
    <reaction evidence="12 13">
        <text>Endonucleolytic cleavage at a junction such as a reciprocal single-stranded crossover between two homologous DNA duplexes (Holliday junction).</text>
        <dbReference type="EC" id="3.1.21.10"/>
    </reaction>
</comment>
<protein>
    <recommendedName>
        <fullName evidence="13 14">Crossover junction endodeoxyribonuclease RuvC</fullName>
        <ecNumber evidence="13 14">3.1.21.10</ecNumber>
    </recommendedName>
    <alternativeName>
        <fullName evidence="13">Holliday junction nuclease RuvC</fullName>
    </alternativeName>
    <alternativeName>
        <fullName evidence="13">Holliday junction resolvase RuvC</fullName>
    </alternativeName>
</protein>
<comment type="function">
    <text evidence="13">The RuvA-RuvB-RuvC complex processes Holliday junction (HJ) DNA during genetic recombination and DNA repair. Endonuclease that resolves HJ intermediates. Cleaves cruciform DNA by making single-stranded nicks across the HJ at symmetrical positions within the homologous arms, yielding a 5'-phosphate and a 3'-hydroxyl group; requires a central core of homology in the junction. The consensus cleavage sequence is 5'-(A/T)TT(C/G)-3'. Cleavage occurs on the 3'-side of the TT dinucleotide at the point of strand exchange. HJ branch migration catalyzed by RuvA-RuvB allows RuvC to scan DNA until it finds its consensus sequence, where it cleaves and resolves the cruciform DNA.</text>
</comment>
<dbReference type="RefSeq" id="WP_119534169.1">
    <property type="nucleotide sequence ID" value="NZ_NRJF01000030.1"/>
</dbReference>
<keyword evidence="9 13" id="KW-0238">DNA-binding</keyword>
<evidence type="ECO:0000256" key="4">
    <source>
        <dbReference type="ARBA" id="ARBA00022723"/>
    </source>
</evidence>
<keyword evidence="5 13" id="KW-0255">Endonuclease</keyword>
<keyword evidence="16" id="KW-1185">Reference proteome</keyword>
<feature type="binding site" evidence="13">
    <location>
        <position position="8"/>
    </location>
    <ligand>
        <name>Mg(2+)</name>
        <dbReference type="ChEBI" id="CHEBI:18420"/>
        <label>1</label>
    </ligand>
</feature>
<feature type="binding site" evidence="13">
    <location>
        <position position="67"/>
    </location>
    <ligand>
        <name>Mg(2+)</name>
        <dbReference type="ChEBI" id="CHEBI:18420"/>
        <label>2</label>
    </ligand>
</feature>
<dbReference type="HAMAP" id="MF_00034">
    <property type="entry name" value="RuvC"/>
    <property type="match status" value="1"/>
</dbReference>
<evidence type="ECO:0000256" key="2">
    <source>
        <dbReference type="ARBA" id="ARBA00022490"/>
    </source>
</evidence>
<dbReference type="PROSITE" id="PS01321">
    <property type="entry name" value="RUVC"/>
    <property type="match status" value="1"/>
</dbReference>
<keyword evidence="2 13" id="KW-0963">Cytoplasm</keyword>
<keyword evidence="8 13" id="KW-0460">Magnesium</keyword>
<dbReference type="InterPro" id="IPR012337">
    <property type="entry name" value="RNaseH-like_sf"/>
</dbReference>
<dbReference type="OrthoDB" id="9805499at2"/>
<dbReference type="GO" id="GO:0006310">
    <property type="term" value="P:DNA recombination"/>
    <property type="evidence" value="ECO:0007669"/>
    <property type="project" value="UniProtKB-UniRule"/>
</dbReference>
<evidence type="ECO:0000256" key="10">
    <source>
        <dbReference type="ARBA" id="ARBA00023172"/>
    </source>
</evidence>
<dbReference type="AlphaFoldDB" id="A0A3A1YNM7"/>
<evidence type="ECO:0000256" key="7">
    <source>
        <dbReference type="ARBA" id="ARBA00022801"/>
    </source>
</evidence>
<name>A0A3A1YNM7_9GAMM</name>
<evidence type="ECO:0000256" key="13">
    <source>
        <dbReference type="HAMAP-Rule" id="MF_00034"/>
    </source>
</evidence>
<keyword evidence="11 13" id="KW-0234">DNA repair</keyword>
<proteinExistence type="inferred from homology"/>
<evidence type="ECO:0000256" key="12">
    <source>
        <dbReference type="ARBA" id="ARBA00029354"/>
    </source>
</evidence>
<evidence type="ECO:0000313" key="15">
    <source>
        <dbReference type="EMBL" id="RIY37884.1"/>
    </source>
</evidence>
<feature type="active site" evidence="13">
    <location>
        <position position="139"/>
    </location>
</feature>
<dbReference type="SUPFAM" id="SSF53098">
    <property type="entry name" value="Ribonuclease H-like"/>
    <property type="match status" value="1"/>
</dbReference>
<dbReference type="GO" id="GO:0006281">
    <property type="term" value="P:DNA repair"/>
    <property type="evidence" value="ECO:0007669"/>
    <property type="project" value="UniProtKB-UniRule"/>
</dbReference>
<accession>A0A3A1YNM7</accession>
<dbReference type="CDD" id="cd16962">
    <property type="entry name" value="RuvC"/>
    <property type="match status" value="1"/>
</dbReference>